<dbReference type="OrthoDB" id="7480986at2759"/>
<sequence>MGKRPLKVVIKDIPVDHDTGEIKKCLKKHGFIIGKVTRLIQFRMRQPLPFFLVEVGKSEISSKPERILRFKNLNHVSISVDPYRGRNKTIQCFKCNRFNHTAELCNMTTDV</sequence>
<keyword evidence="3" id="KW-1185">Reference proteome</keyword>
<dbReference type="AlphaFoldDB" id="A0A4Y2QFN7"/>
<feature type="domain" description="Pre-C2HC" evidence="1">
    <location>
        <begin position="21"/>
        <end position="86"/>
    </location>
</feature>
<proteinExistence type="predicted"/>
<gene>
    <name evidence="2" type="ORF">AVEN_35639_1</name>
</gene>
<evidence type="ECO:0000313" key="2">
    <source>
        <dbReference type="EMBL" id="GBN61246.1"/>
    </source>
</evidence>
<organism evidence="2 3">
    <name type="scientific">Araneus ventricosus</name>
    <name type="common">Orbweaver spider</name>
    <name type="synonym">Epeira ventricosa</name>
    <dbReference type="NCBI Taxonomy" id="182803"/>
    <lineage>
        <taxon>Eukaryota</taxon>
        <taxon>Metazoa</taxon>
        <taxon>Ecdysozoa</taxon>
        <taxon>Arthropoda</taxon>
        <taxon>Chelicerata</taxon>
        <taxon>Arachnida</taxon>
        <taxon>Araneae</taxon>
        <taxon>Araneomorphae</taxon>
        <taxon>Entelegynae</taxon>
        <taxon>Araneoidea</taxon>
        <taxon>Araneidae</taxon>
        <taxon>Araneus</taxon>
    </lineage>
</organism>
<accession>A0A4Y2QFN7</accession>
<protein>
    <recommendedName>
        <fullName evidence="1">Pre-C2HC domain-containing protein</fullName>
    </recommendedName>
</protein>
<dbReference type="Pfam" id="PF07530">
    <property type="entry name" value="PRE_C2HC"/>
    <property type="match status" value="1"/>
</dbReference>
<dbReference type="Proteomes" id="UP000499080">
    <property type="component" value="Unassembled WGS sequence"/>
</dbReference>
<reference evidence="2 3" key="1">
    <citation type="journal article" date="2019" name="Sci. Rep.">
        <title>Orb-weaving spider Araneus ventricosus genome elucidates the spidroin gene catalogue.</title>
        <authorList>
            <person name="Kono N."/>
            <person name="Nakamura H."/>
            <person name="Ohtoshi R."/>
            <person name="Moran D.A.P."/>
            <person name="Shinohara A."/>
            <person name="Yoshida Y."/>
            <person name="Fujiwara M."/>
            <person name="Mori M."/>
            <person name="Tomita M."/>
            <person name="Arakawa K."/>
        </authorList>
    </citation>
    <scope>NUCLEOTIDE SEQUENCE [LARGE SCALE GENOMIC DNA]</scope>
</reference>
<name>A0A4Y2QFN7_ARAVE</name>
<evidence type="ECO:0000313" key="3">
    <source>
        <dbReference type="Proteomes" id="UP000499080"/>
    </source>
</evidence>
<evidence type="ECO:0000259" key="1">
    <source>
        <dbReference type="Pfam" id="PF07530"/>
    </source>
</evidence>
<dbReference type="InterPro" id="IPR006579">
    <property type="entry name" value="Pre_C2HC_dom"/>
</dbReference>
<dbReference type="EMBL" id="BGPR01013574">
    <property type="protein sequence ID" value="GBN61246.1"/>
    <property type="molecule type" value="Genomic_DNA"/>
</dbReference>
<comment type="caution">
    <text evidence="2">The sequence shown here is derived from an EMBL/GenBank/DDBJ whole genome shotgun (WGS) entry which is preliminary data.</text>
</comment>